<dbReference type="OrthoDB" id="9770329at2"/>
<dbReference type="Pfam" id="PF04116">
    <property type="entry name" value="FA_hydroxylase"/>
    <property type="match status" value="1"/>
</dbReference>
<gene>
    <name evidence="9" type="ORF">FK004_12345</name>
</gene>
<dbReference type="GO" id="GO:0050479">
    <property type="term" value="F:glyceryl-ether monooxygenase activity"/>
    <property type="evidence" value="ECO:0007669"/>
    <property type="project" value="TreeGrafter"/>
</dbReference>
<evidence type="ECO:0000313" key="9">
    <source>
        <dbReference type="EMBL" id="AWG25955.1"/>
    </source>
</evidence>
<evidence type="ECO:0000256" key="7">
    <source>
        <dbReference type="SAM" id="Phobius"/>
    </source>
</evidence>
<keyword evidence="5" id="KW-0443">Lipid metabolism</keyword>
<dbReference type="InterPro" id="IPR051689">
    <property type="entry name" value="Sterol_desaturase/TMEM195"/>
</dbReference>
<dbReference type="GO" id="GO:0012505">
    <property type="term" value="C:endomembrane system"/>
    <property type="evidence" value="ECO:0007669"/>
    <property type="project" value="UniProtKB-SubCell"/>
</dbReference>
<feature type="domain" description="Fatty acid hydroxylase" evidence="8">
    <location>
        <begin position="83"/>
        <end position="216"/>
    </location>
</feature>
<evidence type="ECO:0000259" key="8">
    <source>
        <dbReference type="Pfam" id="PF04116"/>
    </source>
</evidence>
<feature type="transmembrane region" description="Helical" evidence="7">
    <location>
        <begin position="300"/>
        <end position="319"/>
    </location>
</feature>
<evidence type="ECO:0000313" key="10">
    <source>
        <dbReference type="Proteomes" id="UP000244677"/>
    </source>
</evidence>
<dbReference type="EMBL" id="CP020919">
    <property type="protein sequence ID" value="AWG25955.1"/>
    <property type="molecule type" value="Genomic_DNA"/>
</dbReference>
<keyword evidence="4" id="KW-0560">Oxidoreductase</keyword>
<organism evidence="9 10">
    <name type="scientific">Flavobacterium kingsejongi</name>
    <dbReference type="NCBI Taxonomy" id="1678728"/>
    <lineage>
        <taxon>Bacteria</taxon>
        <taxon>Pseudomonadati</taxon>
        <taxon>Bacteroidota</taxon>
        <taxon>Flavobacteriia</taxon>
        <taxon>Flavobacteriales</taxon>
        <taxon>Flavobacteriaceae</taxon>
        <taxon>Flavobacterium</taxon>
    </lineage>
</organism>
<evidence type="ECO:0000256" key="6">
    <source>
        <dbReference type="ARBA" id="ARBA00023136"/>
    </source>
</evidence>
<reference evidence="9 10" key="1">
    <citation type="submission" date="2017-04" db="EMBL/GenBank/DDBJ databases">
        <title>Complete genome sequence of Flavobacterium kingsejong AJ004.</title>
        <authorList>
            <person name="Lee P.C."/>
        </authorList>
    </citation>
    <scope>NUCLEOTIDE SEQUENCE [LARGE SCALE GENOMIC DNA]</scope>
    <source>
        <strain evidence="9 10">AJ004</strain>
    </source>
</reference>
<dbReference type="GO" id="GO:0006643">
    <property type="term" value="P:membrane lipid metabolic process"/>
    <property type="evidence" value="ECO:0007669"/>
    <property type="project" value="TreeGrafter"/>
</dbReference>
<feature type="transmembrane region" description="Helical" evidence="7">
    <location>
        <begin position="80"/>
        <end position="97"/>
    </location>
</feature>
<keyword evidence="10" id="KW-1185">Reference proteome</keyword>
<name>A0A2S1LQC9_9FLAO</name>
<dbReference type="AlphaFoldDB" id="A0A2S1LQC9"/>
<dbReference type="RefSeq" id="WP_108737498.1">
    <property type="nucleotide sequence ID" value="NZ_CP020919.1"/>
</dbReference>
<feature type="transmembrane region" description="Helical" evidence="7">
    <location>
        <begin position="6"/>
        <end position="25"/>
    </location>
</feature>
<dbReference type="KEGG" id="fki:FK004_12345"/>
<feature type="transmembrane region" description="Helical" evidence="7">
    <location>
        <begin position="325"/>
        <end position="347"/>
    </location>
</feature>
<feature type="transmembrane region" description="Helical" evidence="7">
    <location>
        <begin position="51"/>
        <end position="68"/>
    </location>
</feature>
<keyword evidence="2 7" id="KW-0812">Transmembrane</keyword>
<dbReference type="PANTHER" id="PTHR21624">
    <property type="entry name" value="STEROL DESATURASE-RELATED PROTEIN"/>
    <property type="match status" value="1"/>
</dbReference>
<evidence type="ECO:0000256" key="3">
    <source>
        <dbReference type="ARBA" id="ARBA00022989"/>
    </source>
</evidence>
<dbReference type="InterPro" id="IPR006694">
    <property type="entry name" value="Fatty_acid_hydroxylase"/>
</dbReference>
<evidence type="ECO:0000256" key="4">
    <source>
        <dbReference type="ARBA" id="ARBA00023002"/>
    </source>
</evidence>
<dbReference type="GO" id="GO:0008610">
    <property type="term" value="P:lipid biosynthetic process"/>
    <property type="evidence" value="ECO:0007669"/>
    <property type="project" value="InterPro"/>
</dbReference>
<dbReference type="GO" id="GO:0005506">
    <property type="term" value="F:iron ion binding"/>
    <property type="evidence" value="ECO:0007669"/>
    <property type="project" value="InterPro"/>
</dbReference>
<comment type="subcellular location">
    <subcellularLocation>
        <location evidence="1">Endomembrane system</location>
        <topology evidence="1">Multi-pass membrane protein</topology>
    </subcellularLocation>
</comment>
<accession>A0A2S1LQC9</accession>
<dbReference type="Proteomes" id="UP000244677">
    <property type="component" value="Chromosome"/>
</dbReference>
<keyword evidence="6 7" id="KW-0472">Membrane</keyword>
<protein>
    <submittedName>
        <fullName evidence="9">Sterol desaturase</fullName>
    </submittedName>
</protein>
<evidence type="ECO:0000256" key="2">
    <source>
        <dbReference type="ARBA" id="ARBA00022692"/>
    </source>
</evidence>
<feature type="transmembrane region" description="Helical" evidence="7">
    <location>
        <begin position="359"/>
        <end position="386"/>
    </location>
</feature>
<dbReference type="GO" id="GO:0016020">
    <property type="term" value="C:membrane"/>
    <property type="evidence" value="ECO:0007669"/>
    <property type="project" value="GOC"/>
</dbReference>
<evidence type="ECO:0000256" key="1">
    <source>
        <dbReference type="ARBA" id="ARBA00004127"/>
    </source>
</evidence>
<evidence type="ECO:0000256" key="5">
    <source>
        <dbReference type="ARBA" id="ARBA00023098"/>
    </source>
</evidence>
<dbReference type="PANTHER" id="PTHR21624:SF1">
    <property type="entry name" value="ALKYLGLYCEROL MONOOXYGENASE"/>
    <property type="match status" value="1"/>
</dbReference>
<proteinExistence type="predicted"/>
<keyword evidence="3 7" id="KW-1133">Transmembrane helix</keyword>
<sequence length="408" mass="48589">MENINYLAFAMPAFFIFLYLEYAFTKRKKKNTVFRYESSVSNVTIGIAERLLDLFIAASFVQLYYWIYNHYALFEIPNHWAIWIFLLLTTDFVWYWYHRLGHEVNFFWAAHIVHHQSEEFNYTVAARITTFQAIIRDCFWCLLPFVGFHPAIVSIILIVHGAYSFFTHTQMIKSIGWLEYVLITPSLHGIHHASDEKYLDKNYGDVFVFWDKLFGTFQKEEEAPKYGLTHPLKSYSFLWQHFHYYLEIIEACRRTVGLKNRLRIIFGSPAVMDQNIRPILERKFLQDKEKQPCILPFKKYLNFQVGLSVVVLTLFTLFFNYLGFAAKTCIVLFILLTLINCGALLEQRKWIHYLEYSRILLLFAYVFMVFGRVEFLILPILAIAILNDAFDLDQKYLRFVYREPHVDK</sequence>